<dbReference type="GO" id="GO:0008955">
    <property type="term" value="F:peptidoglycan glycosyltransferase activity"/>
    <property type="evidence" value="ECO:0007669"/>
    <property type="project" value="UniProtKB-UniRule"/>
</dbReference>
<dbReference type="GO" id="GO:0008360">
    <property type="term" value="P:regulation of cell shape"/>
    <property type="evidence" value="ECO:0007669"/>
    <property type="project" value="UniProtKB-KW"/>
</dbReference>
<evidence type="ECO:0000313" key="17">
    <source>
        <dbReference type="EMBL" id="KHF26258.1"/>
    </source>
</evidence>
<evidence type="ECO:0000256" key="13">
    <source>
        <dbReference type="ARBA" id="ARBA00023316"/>
    </source>
</evidence>
<dbReference type="GeneID" id="86991186"/>
<evidence type="ECO:0000313" key="19">
    <source>
        <dbReference type="Proteomes" id="UP000030856"/>
    </source>
</evidence>
<evidence type="ECO:0000256" key="8">
    <source>
        <dbReference type="ARBA" id="ARBA00022960"/>
    </source>
</evidence>
<dbReference type="Pfam" id="PF01098">
    <property type="entry name" value="FTSW_RODA_SPOVE"/>
    <property type="match status" value="1"/>
</dbReference>
<keyword evidence="10 16" id="KW-1133">Transmembrane helix</keyword>
<comment type="function">
    <text evidence="16">Peptidoglycan polymerase that is essential for cell division.</text>
</comment>
<dbReference type="PATRIC" id="fig|2340.3.peg.768"/>
<keyword evidence="12 16" id="KW-0131">Cell cycle</keyword>
<dbReference type="InterPro" id="IPR001182">
    <property type="entry name" value="FtsW/RodA"/>
</dbReference>
<comment type="pathway">
    <text evidence="2 16">Cell wall biogenesis; peptidoglycan biosynthesis.</text>
</comment>
<evidence type="ECO:0000256" key="9">
    <source>
        <dbReference type="ARBA" id="ARBA00022984"/>
    </source>
</evidence>
<evidence type="ECO:0000256" key="10">
    <source>
        <dbReference type="ARBA" id="ARBA00022989"/>
    </source>
</evidence>
<feature type="transmembrane region" description="Helical" evidence="16">
    <location>
        <begin position="148"/>
        <end position="167"/>
    </location>
</feature>
<reference evidence="18 20" key="2">
    <citation type="submission" date="2016-11" db="EMBL/GenBank/DDBJ databases">
        <title>Mixed transmission modes and dynamic genome evolution in an obligate animal-bacterial symbiosis.</title>
        <authorList>
            <person name="Russell S.L."/>
            <person name="Corbett-Detig R.B."/>
            <person name="Cavanaugh C.M."/>
        </authorList>
    </citation>
    <scope>NUCLEOTIDE SEQUENCE [LARGE SCALE GENOMIC DNA]</scope>
    <source>
        <strain evidence="18">MA-KB16</strain>
    </source>
</reference>
<comment type="catalytic activity">
    <reaction evidence="15 16">
        <text>[GlcNAc-(1-&gt;4)-Mur2Ac(oyl-L-Ala-gamma-D-Glu-L-Lys-D-Ala-D-Ala)](n)-di-trans,octa-cis-undecaprenyl diphosphate + beta-D-GlcNAc-(1-&gt;4)-Mur2Ac(oyl-L-Ala-gamma-D-Glu-L-Lys-D-Ala-D-Ala)-di-trans,octa-cis-undecaprenyl diphosphate = [GlcNAc-(1-&gt;4)-Mur2Ac(oyl-L-Ala-gamma-D-Glu-L-Lys-D-Ala-D-Ala)](n+1)-di-trans,octa-cis-undecaprenyl diphosphate + di-trans,octa-cis-undecaprenyl diphosphate + H(+)</text>
        <dbReference type="Rhea" id="RHEA:23708"/>
        <dbReference type="Rhea" id="RHEA-COMP:9602"/>
        <dbReference type="Rhea" id="RHEA-COMP:9603"/>
        <dbReference type="ChEBI" id="CHEBI:15378"/>
        <dbReference type="ChEBI" id="CHEBI:58405"/>
        <dbReference type="ChEBI" id="CHEBI:60033"/>
        <dbReference type="ChEBI" id="CHEBI:78435"/>
        <dbReference type="EC" id="2.4.99.28"/>
    </reaction>
</comment>
<dbReference type="RefSeq" id="WP_052132017.1">
    <property type="nucleotide sequence ID" value="NZ_JRAA01000001.1"/>
</dbReference>
<reference evidence="17 19" key="1">
    <citation type="journal article" date="2014" name="BMC Genomics">
        <title>The genome of the intracellular bacterium of the coastal bivalve, Solemya velum: a blueprint for thriving in and out of symbiosis.</title>
        <authorList>
            <person name="Dmytrenko O."/>
            <person name="Russell S.L."/>
            <person name="Loo W.T."/>
            <person name="Fontanez K.M."/>
            <person name="Liao L."/>
            <person name="Roeselers G."/>
            <person name="Sharma R."/>
            <person name="Stewart F.J."/>
            <person name="Newton I.L."/>
            <person name="Woyke T."/>
            <person name="Wu D."/>
            <person name="Lang J.M."/>
            <person name="Eisen J.A."/>
            <person name="Cavanaugh C.M."/>
        </authorList>
    </citation>
    <scope>NUCLEOTIDE SEQUENCE [LARGE SCALE GENOMIC DNA]</scope>
    <source>
        <strain evidence="17 19">WH</strain>
    </source>
</reference>
<dbReference type="NCBIfam" id="TIGR02614">
    <property type="entry name" value="ftsW"/>
    <property type="match status" value="1"/>
</dbReference>
<keyword evidence="6 16" id="KW-0808">Transferase</keyword>
<feature type="transmembrane region" description="Helical" evidence="16">
    <location>
        <begin position="52"/>
        <end position="72"/>
    </location>
</feature>
<dbReference type="EMBL" id="MPNX01000002">
    <property type="protein sequence ID" value="OOY35967.1"/>
    <property type="molecule type" value="Genomic_DNA"/>
</dbReference>
<keyword evidence="11 16" id="KW-0472">Membrane</keyword>
<dbReference type="Proteomes" id="UP000030856">
    <property type="component" value="Unassembled WGS sequence"/>
</dbReference>
<comment type="caution">
    <text evidence="17">The sequence shown here is derived from an EMBL/GenBank/DDBJ whole genome shotgun (WGS) entry which is preliminary data.</text>
</comment>
<dbReference type="STRING" id="2340.JV46_15840"/>
<evidence type="ECO:0000256" key="11">
    <source>
        <dbReference type="ARBA" id="ARBA00023136"/>
    </source>
</evidence>
<dbReference type="Proteomes" id="UP000190962">
    <property type="component" value="Unassembled WGS sequence"/>
</dbReference>
<keyword evidence="13 16" id="KW-0961">Cell wall biogenesis/degradation</keyword>
<evidence type="ECO:0000256" key="14">
    <source>
        <dbReference type="ARBA" id="ARBA00038053"/>
    </source>
</evidence>
<feature type="transmembrane region" description="Helical" evidence="16">
    <location>
        <begin position="20"/>
        <end position="40"/>
    </location>
</feature>
<dbReference type="AlphaFoldDB" id="A0A0B0H7V2"/>
<keyword evidence="9 16" id="KW-0573">Peptidoglycan synthesis</keyword>
<evidence type="ECO:0000256" key="2">
    <source>
        <dbReference type="ARBA" id="ARBA00004752"/>
    </source>
</evidence>
<feature type="transmembrane region" description="Helical" evidence="16">
    <location>
        <begin position="271"/>
        <end position="295"/>
    </location>
</feature>
<keyword evidence="7 16" id="KW-0812">Transmembrane</keyword>
<evidence type="ECO:0000313" key="20">
    <source>
        <dbReference type="Proteomes" id="UP000190962"/>
    </source>
</evidence>
<dbReference type="GO" id="GO:0009252">
    <property type="term" value="P:peptidoglycan biosynthetic process"/>
    <property type="evidence" value="ECO:0007669"/>
    <property type="project" value="UniProtKB-UniRule"/>
</dbReference>
<feature type="transmembrane region" description="Helical" evidence="16">
    <location>
        <begin position="117"/>
        <end position="136"/>
    </location>
</feature>
<keyword evidence="3 16" id="KW-1003">Cell membrane</keyword>
<dbReference type="InterPro" id="IPR013437">
    <property type="entry name" value="FtsW"/>
</dbReference>
<evidence type="ECO:0000256" key="16">
    <source>
        <dbReference type="HAMAP-Rule" id="MF_00913"/>
    </source>
</evidence>
<dbReference type="GO" id="GO:0032153">
    <property type="term" value="C:cell division site"/>
    <property type="evidence" value="ECO:0007669"/>
    <property type="project" value="UniProtKB-UniRule"/>
</dbReference>
<proteinExistence type="inferred from homology"/>
<evidence type="ECO:0000256" key="7">
    <source>
        <dbReference type="ARBA" id="ARBA00022692"/>
    </source>
</evidence>
<name>A0A0B0H7V2_SOVGS</name>
<evidence type="ECO:0000256" key="15">
    <source>
        <dbReference type="ARBA" id="ARBA00049902"/>
    </source>
</evidence>
<sequence>MIAVAQIIQQRFKEPLALDYQLLGAALTLLFAGLVFVTSATFHRSEAAPWFYAQRHMIAIFIGLGASLVTLAIPMREWERWSPWLYAVGLLLLVMVLIPGVGREANGARRWIPMGPFNLQSSEFMKLFMMMFLAGYLHRRESEVARKVWGFIKPIILIIMASVLILLQPDLGTTFVLMMTALGMLWLAGVPLWQFSIILAMAAAAVVALIVFEPFRWERIKAFIDPFADPLDSGYQLSNALIAFGRGEWFGVGIGNGIQKLFYLPEAHNDFLLAVIGEELGMMGTVAVIALFTFIAWRAIRIAVLAEKAGNRFSVYVAYGCGLWIGLQGFINIAVNLGMMPTKGLTLPLMSYGGNSIIVACLVIAILQRIHMEVSGIVAAQKPVKKEGALWRRFS</sequence>
<dbReference type="EC" id="2.4.99.28" evidence="16"/>
<gene>
    <name evidence="16" type="primary">ftsW</name>
    <name evidence="18" type="ORF">BOV88_02710</name>
    <name evidence="17" type="ORF">JV46_15840</name>
</gene>
<dbReference type="GO" id="GO:0071555">
    <property type="term" value="P:cell wall organization"/>
    <property type="evidence" value="ECO:0007669"/>
    <property type="project" value="UniProtKB-KW"/>
</dbReference>
<evidence type="ECO:0000256" key="6">
    <source>
        <dbReference type="ARBA" id="ARBA00022679"/>
    </source>
</evidence>
<dbReference type="InterPro" id="IPR018365">
    <property type="entry name" value="Cell_cycle_FtsW-rel_CS"/>
</dbReference>
<keyword evidence="16" id="KW-0997">Cell inner membrane</keyword>
<evidence type="ECO:0000256" key="3">
    <source>
        <dbReference type="ARBA" id="ARBA00022475"/>
    </source>
</evidence>
<dbReference type="EMBL" id="JRAA01000001">
    <property type="protein sequence ID" value="KHF26258.1"/>
    <property type="molecule type" value="Genomic_DNA"/>
</dbReference>
<evidence type="ECO:0000256" key="4">
    <source>
        <dbReference type="ARBA" id="ARBA00022618"/>
    </source>
</evidence>
<keyword evidence="5 16" id="KW-0328">Glycosyltransferase</keyword>
<dbReference type="GO" id="GO:0005886">
    <property type="term" value="C:plasma membrane"/>
    <property type="evidence" value="ECO:0007669"/>
    <property type="project" value="UniProtKB-SubCell"/>
</dbReference>
<dbReference type="GO" id="GO:0015648">
    <property type="term" value="F:lipid-linked peptidoglycan transporter activity"/>
    <property type="evidence" value="ECO:0007669"/>
    <property type="project" value="TreeGrafter"/>
</dbReference>
<feature type="transmembrane region" description="Helical" evidence="16">
    <location>
        <begin position="197"/>
        <end position="217"/>
    </location>
</feature>
<dbReference type="eggNOG" id="COG0772">
    <property type="taxonomic scope" value="Bacteria"/>
</dbReference>
<evidence type="ECO:0000256" key="5">
    <source>
        <dbReference type="ARBA" id="ARBA00022676"/>
    </source>
</evidence>
<keyword evidence="8 16" id="KW-0133">Cell shape</keyword>
<dbReference type="OrthoDB" id="9768187at2"/>
<feature type="transmembrane region" description="Helical" evidence="16">
    <location>
        <begin position="349"/>
        <end position="367"/>
    </location>
</feature>
<comment type="similarity">
    <text evidence="14 16">Belongs to the SEDS family. FtsW subfamily.</text>
</comment>
<keyword evidence="19" id="KW-1185">Reference proteome</keyword>
<protein>
    <recommendedName>
        <fullName evidence="16">Probable peptidoglycan glycosyltransferase FtsW</fullName>
        <shortName evidence="16">PGT</shortName>
        <ecNumber evidence="16">2.4.99.28</ecNumber>
    </recommendedName>
    <alternativeName>
        <fullName evidence="16">Cell division protein FtsW</fullName>
    </alternativeName>
    <alternativeName>
        <fullName evidence="16">Cell wall polymerase</fullName>
    </alternativeName>
    <alternativeName>
        <fullName evidence="16">Peptidoglycan polymerase</fullName>
        <shortName evidence="16">PG polymerase</shortName>
    </alternativeName>
</protein>
<evidence type="ECO:0000313" key="18">
    <source>
        <dbReference type="EMBL" id="OOY35967.1"/>
    </source>
</evidence>
<dbReference type="PANTHER" id="PTHR30474:SF2">
    <property type="entry name" value="PEPTIDOGLYCAN GLYCOSYLTRANSFERASE FTSW-RELATED"/>
    <property type="match status" value="1"/>
</dbReference>
<feature type="transmembrane region" description="Helical" evidence="16">
    <location>
        <begin position="173"/>
        <end position="190"/>
    </location>
</feature>
<dbReference type="PANTHER" id="PTHR30474">
    <property type="entry name" value="CELL CYCLE PROTEIN"/>
    <property type="match status" value="1"/>
</dbReference>
<feature type="transmembrane region" description="Helical" evidence="16">
    <location>
        <begin position="84"/>
        <end position="102"/>
    </location>
</feature>
<keyword evidence="4 16" id="KW-0132">Cell division</keyword>
<dbReference type="GO" id="GO:0043093">
    <property type="term" value="P:FtsZ-dependent cytokinesis"/>
    <property type="evidence" value="ECO:0007669"/>
    <property type="project" value="UniProtKB-UniRule"/>
</dbReference>
<comment type="subcellular location">
    <subcellularLocation>
        <location evidence="16">Cell inner membrane</location>
        <topology evidence="16">Multi-pass membrane protein</topology>
    </subcellularLocation>
    <subcellularLocation>
        <location evidence="1">Cell membrane</location>
        <topology evidence="1">Multi-pass membrane protein</topology>
    </subcellularLocation>
    <text evidence="16">Localizes to the division septum.</text>
</comment>
<organism evidence="17 19">
    <name type="scientific">Solemya velum gill symbiont</name>
    <dbReference type="NCBI Taxonomy" id="2340"/>
    <lineage>
        <taxon>Bacteria</taxon>
        <taxon>Pseudomonadati</taxon>
        <taxon>Pseudomonadota</taxon>
        <taxon>Gammaproteobacteria</taxon>
        <taxon>sulfur-oxidizing symbionts</taxon>
    </lineage>
</organism>
<evidence type="ECO:0000256" key="1">
    <source>
        <dbReference type="ARBA" id="ARBA00004651"/>
    </source>
</evidence>
<dbReference type="HAMAP" id="MF_00913">
    <property type="entry name" value="PGT_FtsW_proteobact"/>
    <property type="match status" value="1"/>
</dbReference>
<dbReference type="UniPathway" id="UPA00219"/>
<feature type="transmembrane region" description="Helical" evidence="16">
    <location>
        <begin position="316"/>
        <end position="337"/>
    </location>
</feature>
<dbReference type="PROSITE" id="PS00428">
    <property type="entry name" value="FTSW_RODA_SPOVE"/>
    <property type="match status" value="1"/>
</dbReference>
<evidence type="ECO:0000256" key="12">
    <source>
        <dbReference type="ARBA" id="ARBA00023306"/>
    </source>
</evidence>
<accession>A0A0B0H7V2</accession>